<proteinExistence type="predicted"/>
<dbReference type="AlphaFoldDB" id="A0AAN1EIT6"/>
<keyword evidence="1" id="KW-1133">Transmembrane helix</keyword>
<protein>
    <submittedName>
        <fullName evidence="2">Uncharacterized protein</fullName>
    </submittedName>
</protein>
<dbReference type="RefSeq" id="WP_020920594.1">
    <property type="nucleotide sequence ID" value="NZ_CP020906.1"/>
</dbReference>
<keyword evidence="1" id="KW-0472">Membrane</keyword>
<organism evidence="2 3">
    <name type="scientific">Rhizobium etli</name>
    <dbReference type="NCBI Taxonomy" id="29449"/>
    <lineage>
        <taxon>Bacteria</taxon>
        <taxon>Pseudomonadati</taxon>
        <taxon>Pseudomonadota</taxon>
        <taxon>Alphaproteobacteria</taxon>
        <taxon>Hyphomicrobiales</taxon>
        <taxon>Rhizobiaceae</taxon>
        <taxon>Rhizobium/Agrobacterium group</taxon>
        <taxon>Rhizobium</taxon>
    </lineage>
</organism>
<feature type="transmembrane region" description="Helical" evidence="1">
    <location>
        <begin position="27"/>
        <end position="51"/>
    </location>
</feature>
<dbReference type="Proteomes" id="UP000194159">
    <property type="component" value="Chromosome"/>
</dbReference>
<gene>
    <name evidence="2" type="ORF">NXC12_CH01009</name>
</gene>
<evidence type="ECO:0000313" key="3">
    <source>
        <dbReference type="Proteomes" id="UP000194159"/>
    </source>
</evidence>
<evidence type="ECO:0000256" key="1">
    <source>
        <dbReference type="SAM" id="Phobius"/>
    </source>
</evidence>
<keyword evidence="1" id="KW-0812">Transmembrane</keyword>
<dbReference type="EMBL" id="CP020906">
    <property type="protein sequence ID" value="ARQ09089.1"/>
    <property type="molecule type" value="Genomic_DNA"/>
</dbReference>
<reference evidence="2 3" key="1">
    <citation type="submission" date="2017-04" db="EMBL/GenBank/DDBJ databases">
        <title>Complete genome sequences of Rhizobium genomic linages associated to common bean (phaseolus vulgaris).</title>
        <authorList>
            <person name="Santamaria R.I."/>
            <person name="Bustos P."/>
            <person name="Perez-Carrascal O."/>
            <person name="Martinez-Flores I."/>
            <person name="Juarez S."/>
            <person name="Lozano L."/>
            <person name="Miranda F."/>
            <person name="Vinuesa P."/>
            <person name="Martinez-Romero E."/>
            <person name="Cevallos M.A."/>
            <person name="Romero D."/>
            <person name="Davila G."/>
            <person name="Gonzalez V."/>
        </authorList>
    </citation>
    <scope>NUCLEOTIDE SEQUENCE [LARGE SCALE GENOMIC DNA]</scope>
    <source>
        <strain evidence="2 3">NXC12</strain>
    </source>
</reference>
<name>A0AAN1EIT6_RHIET</name>
<evidence type="ECO:0000313" key="2">
    <source>
        <dbReference type="EMBL" id="ARQ09089.1"/>
    </source>
</evidence>
<accession>A0AAN1EIT6</accession>
<sequence length="55" mass="5863">MINPEDPADNPPDPLVHRIVAQGPQGAVTVAGIATAIVVLLWILFYLLVFVPRSG</sequence>